<dbReference type="InterPro" id="IPR034159">
    <property type="entry name" value="SF3B4_RRM2"/>
</dbReference>
<dbReference type="GO" id="GO:0048026">
    <property type="term" value="P:positive regulation of mRNA splicing, via spliceosome"/>
    <property type="evidence" value="ECO:0007669"/>
    <property type="project" value="TreeGrafter"/>
</dbReference>
<dbReference type="InterPro" id="IPR000504">
    <property type="entry name" value="RRM_dom"/>
</dbReference>
<dbReference type="SMART" id="SM00360">
    <property type="entry name" value="RRM"/>
    <property type="match status" value="2"/>
</dbReference>
<dbReference type="CDD" id="cd12334">
    <property type="entry name" value="RRM1_SF3B4"/>
    <property type="match status" value="1"/>
</dbReference>
<keyword evidence="3" id="KW-0507">mRNA processing</keyword>
<feature type="region of interest" description="Disordered" evidence="11">
    <location>
        <begin position="299"/>
        <end position="446"/>
    </location>
</feature>
<feature type="compositionally biased region" description="Pro residues" evidence="11">
    <location>
        <begin position="219"/>
        <end position="255"/>
    </location>
</feature>
<evidence type="ECO:0000256" key="9">
    <source>
        <dbReference type="ARBA" id="ARBA00070533"/>
    </source>
</evidence>
<gene>
    <name evidence="13" type="ORF">JKP88DRAFT_271077</name>
</gene>
<dbReference type="GO" id="GO:0071011">
    <property type="term" value="C:precatalytic spliceosome"/>
    <property type="evidence" value="ECO:0007669"/>
    <property type="project" value="TreeGrafter"/>
</dbReference>
<protein>
    <recommendedName>
        <fullName evidence="9">Splicing factor 3B subunit 4</fullName>
    </recommendedName>
</protein>
<evidence type="ECO:0000256" key="11">
    <source>
        <dbReference type="SAM" id="MobiDB-lite"/>
    </source>
</evidence>
<evidence type="ECO:0000256" key="8">
    <source>
        <dbReference type="ARBA" id="ARBA00023242"/>
    </source>
</evidence>
<keyword evidence="7" id="KW-0508">mRNA splicing</keyword>
<dbReference type="InterPro" id="IPR035979">
    <property type="entry name" value="RBD_domain_sf"/>
</dbReference>
<dbReference type="FunFam" id="3.30.70.330:FF:000121">
    <property type="entry name" value="Splicing factor 3b subunit 4"/>
    <property type="match status" value="1"/>
</dbReference>
<keyword evidence="5" id="KW-0677">Repeat</keyword>
<dbReference type="PANTHER" id="PTHR48030:SF3">
    <property type="entry name" value="SPLICING FACTOR 3B SUBUNIT 4"/>
    <property type="match status" value="1"/>
</dbReference>
<keyword evidence="8" id="KW-0539">Nucleus</keyword>
<dbReference type="PROSITE" id="PS50102">
    <property type="entry name" value="RRM"/>
    <property type="match status" value="2"/>
</dbReference>
<feature type="compositionally biased region" description="Pro residues" evidence="11">
    <location>
        <begin position="349"/>
        <end position="391"/>
    </location>
</feature>
<evidence type="ECO:0000256" key="5">
    <source>
        <dbReference type="ARBA" id="ARBA00022737"/>
    </source>
</evidence>
<evidence type="ECO:0000256" key="10">
    <source>
        <dbReference type="PROSITE-ProRule" id="PRU00176"/>
    </source>
</evidence>
<feature type="region of interest" description="Disordered" evidence="11">
    <location>
        <begin position="210"/>
        <end position="255"/>
    </location>
</feature>
<evidence type="ECO:0000313" key="13">
    <source>
        <dbReference type="EMBL" id="KAG5175009.1"/>
    </source>
</evidence>
<dbReference type="Pfam" id="PF00076">
    <property type="entry name" value="RRM_1"/>
    <property type="match status" value="2"/>
</dbReference>
<evidence type="ECO:0000259" key="12">
    <source>
        <dbReference type="PROSITE" id="PS50102"/>
    </source>
</evidence>
<dbReference type="GO" id="GO:0003723">
    <property type="term" value="F:RNA binding"/>
    <property type="evidence" value="ECO:0007669"/>
    <property type="project" value="UniProtKB-UniRule"/>
</dbReference>
<name>A0A835YPU5_9STRA</name>
<evidence type="ECO:0000256" key="7">
    <source>
        <dbReference type="ARBA" id="ARBA00023187"/>
    </source>
</evidence>
<feature type="domain" description="RRM" evidence="12">
    <location>
        <begin position="99"/>
        <end position="178"/>
    </location>
</feature>
<dbReference type="CDD" id="cd12335">
    <property type="entry name" value="RRM2_SF3B4"/>
    <property type="match status" value="1"/>
</dbReference>
<dbReference type="GO" id="GO:0008380">
    <property type="term" value="P:RNA splicing"/>
    <property type="evidence" value="ECO:0007669"/>
    <property type="project" value="UniProtKB-KW"/>
</dbReference>
<dbReference type="InterPro" id="IPR034158">
    <property type="entry name" value="SF3B4_RRM1"/>
</dbReference>
<dbReference type="GO" id="GO:0006397">
    <property type="term" value="P:mRNA processing"/>
    <property type="evidence" value="ECO:0007669"/>
    <property type="project" value="UniProtKB-KW"/>
</dbReference>
<reference evidence="13" key="1">
    <citation type="submission" date="2021-02" db="EMBL/GenBank/DDBJ databases">
        <title>First Annotated Genome of the Yellow-green Alga Tribonema minus.</title>
        <authorList>
            <person name="Mahan K.M."/>
        </authorList>
    </citation>
    <scope>NUCLEOTIDE SEQUENCE</scope>
    <source>
        <strain evidence="13">UTEX B ZZ1240</strain>
    </source>
</reference>
<dbReference type="OrthoDB" id="10259687at2759"/>
<dbReference type="Proteomes" id="UP000664859">
    <property type="component" value="Unassembled WGS sequence"/>
</dbReference>
<feature type="compositionally biased region" description="Pro residues" evidence="11">
    <location>
        <begin position="398"/>
        <end position="446"/>
    </location>
</feature>
<keyword evidence="14" id="KW-1185">Reference proteome</keyword>
<evidence type="ECO:0000256" key="2">
    <source>
        <dbReference type="ARBA" id="ARBA00008363"/>
    </source>
</evidence>
<keyword evidence="6 10" id="KW-0694">RNA-binding</keyword>
<dbReference type="PANTHER" id="PTHR48030">
    <property type="entry name" value="SPLICING FACTOR 3B SUBUNIT 4"/>
    <property type="match status" value="1"/>
</dbReference>
<evidence type="ECO:0000256" key="6">
    <source>
        <dbReference type="ARBA" id="ARBA00022884"/>
    </source>
</evidence>
<evidence type="ECO:0000313" key="14">
    <source>
        <dbReference type="Proteomes" id="UP000664859"/>
    </source>
</evidence>
<feature type="compositionally biased region" description="Pro residues" evidence="11">
    <location>
        <begin position="299"/>
        <end position="341"/>
    </location>
</feature>
<evidence type="ECO:0000256" key="1">
    <source>
        <dbReference type="ARBA" id="ARBA00004123"/>
    </source>
</evidence>
<dbReference type="AlphaFoldDB" id="A0A835YPU5"/>
<comment type="caution">
    <text evidence="13">The sequence shown here is derived from an EMBL/GenBank/DDBJ whole genome shotgun (WGS) entry which is preliminary data.</text>
</comment>
<proteinExistence type="inferred from homology"/>
<dbReference type="FunFam" id="3.30.70.330:FF:000059">
    <property type="entry name" value="splicing factor 3B subunit 4"/>
    <property type="match status" value="1"/>
</dbReference>
<evidence type="ECO:0000256" key="3">
    <source>
        <dbReference type="ARBA" id="ARBA00022664"/>
    </source>
</evidence>
<dbReference type="SUPFAM" id="SSF54928">
    <property type="entry name" value="RNA-binding domain, RBD"/>
    <property type="match status" value="1"/>
</dbReference>
<keyword evidence="4" id="KW-0747">Spliceosome</keyword>
<feature type="domain" description="RRM" evidence="12">
    <location>
        <begin position="12"/>
        <end position="90"/>
    </location>
</feature>
<accession>A0A835YPU5</accession>
<organism evidence="13 14">
    <name type="scientific">Tribonema minus</name>
    <dbReference type="NCBI Taxonomy" id="303371"/>
    <lineage>
        <taxon>Eukaryota</taxon>
        <taxon>Sar</taxon>
        <taxon>Stramenopiles</taxon>
        <taxon>Ochrophyta</taxon>
        <taxon>PX clade</taxon>
        <taxon>Xanthophyceae</taxon>
        <taxon>Tribonematales</taxon>
        <taxon>Tribonemataceae</taxon>
        <taxon>Tribonema</taxon>
    </lineage>
</organism>
<evidence type="ECO:0000256" key="4">
    <source>
        <dbReference type="ARBA" id="ARBA00022728"/>
    </source>
</evidence>
<dbReference type="InterPro" id="IPR012677">
    <property type="entry name" value="Nucleotide-bd_a/b_plait_sf"/>
</dbReference>
<dbReference type="InterPro" id="IPR052084">
    <property type="entry name" value="SF3B4_spliceosome_assoc"/>
</dbReference>
<comment type="subcellular location">
    <subcellularLocation>
        <location evidence="1">Nucleus</location>
    </subcellularLocation>
</comment>
<dbReference type="GO" id="GO:0005730">
    <property type="term" value="C:nucleolus"/>
    <property type="evidence" value="ECO:0007669"/>
    <property type="project" value="TreeGrafter"/>
</dbReference>
<comment type="similarity">
    <text evidence="2">Belongs to the SF3B4 family.</text>
</comment>
<dbReference type="Gene3D" id="3.30.70.330">
    <property type="match status" value="2"/>
</dbReference>
<sequence length="446" mass="47632">MSAAIEQRNQDATCYCGNLDEAATEELLWELMIQAGPVVNVHMPKDKVTNTHQGYGFVEFRSEEDAEYAIKILNMVKLFGKPLRVNKASSDRKAQDVGANLFIGQLDPEVDEKLLYDTFSAFGFITNTPKVMRDPETGASKGYGFVSYDGFEASDLAIECMNGQFLCNRQIVVQYAFKRDSHGERHGSLAERLLAANNPLRLKPHTMFASQEGEVQGQPKPPSPPPPPPASEPPASAPPPPAYPGASPPPPPPQAYGAPPVPPYMVYQPPPTQMVYAMPPPPQYAVPAGYQLMQMQMPPGMPLPPGAPAPPRMHMPPPPPALYGMPPQPPSSLPLPPPPAPQQQQRASPPAPPLHMPSLPPPPPRATPPPPPPSLPTPPGATGALPPPPPHLARGGGLPPPPPGPPSLPMAPPPRPYGMPPPPPGQPQQMPPRPPPGMPPPPPPRQ</sequence>
<dbReference type="EMBL" id="JAFCMP010000556">
    <property type="protein sequence ID" value="KAG5175009.1"/>
    <property type="molecule type" value="Genomic_DNA"/>
</dbReference>